<keyword evidence="1" id="KW-0645">Protease</keyword>
<dbReference type="EMBL" id="CP051177">
    <property type="protein sequence ID" value="QKX49405.1"/>
    <property type="molecule type" value="Genomic_DNA"/>
</dbReference>
<organism evidence="5 6">
    <name type="scientific">Planococcus glaciei</name>
    <dbReference type="NCBI Taxonomy" id="459472"/>
    <lineage>
        <taxon>Bacteria</taxon>
        <taxon>Bacillati</taxon>
        <taxon>Bacillota</taxon>
        <taxon>Bacilli</taxon>
        <taxon>Bacillales</taxon>
        <taxon>Caryophanaceae</taxon>
        <taxon>Planococcus</taxon>
    </lineage>
</organism>
<protein>
    <submittedName>
        <fullName evidence="5">M20/M25/M40 family metallo-hydrolase</fullName>
    </submittedName>
</protein>
<dbReference type="GO" id="GO:0006508">
    <property type="term" value="P:proteolysis"/>
    <property type="evidence" value="ECO:0007669"/>
    <property type="project" value="UniProtKB-KW"/>
</dbReference>
<proteinExistence type="predicted"/>
<reference evidence="5 6" key="1">
    <citation type="submission" date="2020-04" db="EMBL/GenBank/DDBJ databases">
        <authorList>
            <person name="Pajer P."/>
            <person name="Broz P."/>
        </authorList>
    </citation>
    <scope>NUCLEOTIDE SEQUENCE [LARGE SCALE GENOMIC DNA]</scope>
    <source>
        <strain evidence="6">NRL-ATB46093</strain>
    </source>
</reference>
<dbReference type="RefSeq" id="WP_176293943.1">
    <property type="nucleotide sequence ID" value="NZ_CP051177.1"/>
</dbReference>
<dbReference type="PANTHER" id="PTHR43270:SF8">
    <property type="entry name" value="DI- AND TRIPEPTIDASE DUG2-RELATED"/>
    <property type="match status" value="1"/>
</dbReference>
<dbReference type="Pfam" id="PF01546">
    <property type="entry name" value="Peptidase_M20"/>
    <property type="match status" value="1"/>
</dbReference>
<dbReference type="GO" id="GO:0008233">
    <property type="term" value="F:peptidase activity"/>
    <property type="evidence" value="ECO:0007669"/>
    <property type="project" value="UniProtKB-KW"/>
</dbReference>
<keyword evidence="2" id="KW-0479">Metal-binding</keyword>
<evidence type="ECO:0000256" key="3">
    <source>
        <dbReference type="ARBA" id="ARBA00022801"/>
    </source>
</evidence>
<dbReference type="Proteomes" id="UP000509222">
    <property type="component" value="Chromosome"/>
</dbReference>
<dbReference type="NCBIfam" id="NF006579">
    <property type="entry name" value="PRK09104.1"/>
    <property type="match status" value="1"/>
</dbReference>
<accession>A0A7H8Q798</accession>
<evidence type="ECO:0000256" key="2">
    <source>
        <dbReference type="ARBA" id="ARBA00022723"/>
    </source>
</evidence>
<evidence type="ECO:0000313" key="6">
    <source>
        <dbReference type="Proteomes" id="UP000509222"/>
    </source>
</evidence>
<dbReference type="PANTHER" id="PTHR43270">
    <property type="entry name" value="BETA-ALA-HIS DIPEPTIDASE"/>
    <property type="match status" value="1"/>
</dbReference>
<dbReference type="NCBIfam" id="NF005034">
    <property type="entry name" value="PRK06446.1"/>
    <property type="match status" value="1"/>
</dbReference>
<gene>
    <name evidence="5" type="ORF">HF394_01765</name>
</gene>
<feature type="domain" description="Peptidase M20 dimerisation" evidence="4">
    <location>
        <begin position="197"/>
        <end position="354"/>
    </location>
</feature>
<dbReference type="InterPro" id="IPR051458">
    <property type="entry name" value="Cyt/Met_Dipeptidase"/>
</dbReference>
<evidence type="ECO:0000256" key="1">
    <source>
        <dbReference type="ARBA" id="ARBA00022670"/>
    </source>
</evidence>
<dbReference type="InterPro" id="IPR002933">
    <property type="entry name" value="Peptidase_M20"/>
</dbReference>
<dbReference type="Gene3D" id="3.40.630.10">
    <property type="entry name" value="Zn peptidases"/>
    <property type="match status" value="1"/>
</dbReference>
<name>A0A7H8Q798_9BACL</name>
<reference evidence="6" key="2">
    <citation type="submission" date="2020-06" db="EMBL/GenBank/DDBJ databases">
        <title>Isolation of Planomicrobium glaciei.</title>
        <authorList>
            <person name="Malisova L."/>
            <person name="Safrankova R."/>
            <person name="Jakubu V."/>
            <person name="Spanelova P."/>
        </authorList>
    </citation>
    <scope>NUCLEOTIDE SEQUENCE [LARGE SCALE GENOMIC DNA]</scope>
    <source>
        <strain evidence="6">NRL-ATB46093</strain>
    </source>
</reference>
<keyword evidence="3 5" id="KW-0378">Hydrolase</keyword>
<dbReference type="SUPFAM" id="SSF53187">
    <property type="entry name" value="Zn-dependent exopeptidases"/>
    <property type="match status" value="1"/>
</dbReference>
<dbReference type="Gene3D" id="3.30.70.360">
    <property type="match status" value="1"/>
</dbReference>
<dbReference type="Pfam" id="PF07687">
    <property type="entry name" value="M20_dimer"/>
    <property type="match status" value="1"/>
</dbReference>
<keyword evidence="6" id="KW-1185">Reference proteome</keyword>
<sequence>MADGSDSLKSVEDLIEERKEEYLETLYSFLRIESVSAENRGIDEACSMLKELMESIGIETEILPSAGNPFVYGEIIRDQSAFTLLIYGHYDVQPADPVEEWLSPPFEPTVRDGKIYCRGVGDNKGQLMAQLLAIKSYQDAIGELPINIKFLFEGEEEVSSPNLSAFVAENKELLTADLVYTSDGPKHDSGAPLVLLGVRGITYIEMTAKGADWDNHSGNKGNIVPNPAWNIIDLLNTMRDSEGRILIDGFYDNIRPITEKEEALIRSLPFDRENIGEQVGYADFNMEKEEYYRKLTLEPTFNIAGFTSGYGGEGSKTIIPSTAVLKMDIRLVVDQDPDDIFRKIEAHVKKHAPDIELKNLGGMKPSRTSADLEIVDIVKTAVRAAFRQEPVMQPSMGGSLPDYVWTDVLKTPSVIVPYANFDEANHSPNEKMGIADFTDGIKCTCHVIDAIGKMPF</sequence>
<evidence type="ECO:0000259" key="4">
    <source>
        <dbReference type="Pfam" id="PF07687"/>
    </source>
</evidence>
<dbReference type="GO" id="GO:0046872">
    <property type="term" value="F:metal ion binding"/>
    <property type="evidence" value="ECO:0007669"/>
    <property type="project" value="UniProtKB-KW"/>
</dbReference>
<dbReference type="InterPro" id="IPR011650">
    <property type="entry name" value="Peptidase_M20_dimer"/>
</dbReference>
<dbReference type="AlphaFoldDB" id="A0A7H8Q798"/>
<evidence type="ECO:0000313" key="5">
    <source>
        <dbReference type="EMBL" id="QKX49405.1"/>
    </source>
</evidence>